<gene>
    <name evidence="11" type="ORF">ACFOW1_05780</name>
</gene>
<dbReference type="PRINTS" id="PR00762">
    <property type="entry name" value="CLCHANNEL"/>
</dbReference>
<comment type="subcellular location">
    <subcellularLocation>
        <location evidence="1">Membrane</location>
        <topology evidence="1">Multi-pass membrane protein</topology>
    </subcellularLocation>
</comment>
<keyword evidence="9" id="KW-0407">Ion channel</keyword>
<keyword evidence="2" id="KW-0813">Transport</keyword>
<proteinExistence type="predicted"/>
<evidence type="ECO:0000256" key="8">
    <source>
        <dbReference type="ARBA" id="ARBA00023214"/>
    </source>
</evidence>
<evidence type="ECO:0000256" key="4">
    <source>
        <dbReference type="ARBA" id="ARBA00022989"/>
    </source>
</evidence>
<dbReference type="Proteomes" id="UP001595906">
    <property type="component" value="Unassembled WGS sequence"/>
</dbReference>
<keyword evidence="12" id="KW-1185">Reference proteome</keyword>
<feature type="transmembrane region" description="Helical" evidence="10">
    <location>
        <begin position="409"/>
        <end position="427"/>
    </location>
</feature>
<sequence>MTILKKIRQALKLKFDLIDNEKLKINLLNALPFWIGAFISGTVAVLYAKLFALAETGTHLIYEKTSWAFFIITPISFVAAWWLVSKYAPYAKGSGIPQVSAAIELSNPKHNYKVNALLSLRIIFIKILSSLIMVFGGGVIGREGPTIQISASIFKKINDLLPAWYPKISKRNMIVTGAAAGLAAAFNTPLGGIVFAIEELTKTHFSFFKSALLTGVIIAGLTALNFLGPYLYLGYPQLDGITAWVIIIIIPLAIITGVAGSGMGQVILYVLRKKSVLKKDYQTIIFVAFCGLIVATLAVVIDGKTLGSGKEIMVSTLFTNQKHLDWYVPILRVVGPIVSFSTGSSGGIFAPSLSAGASIGAVFAGWFHLSSAETNLIILCGMTGFLTSITRSPFTSSILVSEMTNSHNVIFYIMLTALFANLVATLIGRHSFYDHLKDQYINDIHKTEIQQTDSEMLNTE</sequence>
<reference evidence="12" key="1">
    <citation type="journal article" date="2019" name="Int. J. Syst. Evol. Microbiol.">
        <title>The Global Catalogue of Microorganisms (GCM) 10K type strain sequencing project: providing services to taxonomists for standard genome sequencing and annotation.</title>
        <authorList>
            <consortium name="The Broad Institute Genomics Platform"/>
            <consortium name="The Broad Institute Genome Sequencing Center for Infectious Disease"/>
            <person name="Wu L."/>
            <person name="Ma J."/>
        </authorList>
    </citation>
    <scope>NUCLEOTIDE SEQUENCE [LARGE SCALE GENOMIC DNA]</scope>
    <source>
        <strain evidence="12">CECT 8010</strain>
    </source>
</reference>
<dbReference type="InterPro" id="IPR001807">
    <property type="entry name" value="ClC"/>
</dbReference>
<evidence type="ECO:0000256" key="10">
    <source>
        <dbReference type="SAM" id="Phobius"/>
    </source>
</evidence>
<dbReference type="PANTHER" id="PTHR43427">
    <property type="entry name" value="CHLORIDE CHANNEL PROTEIN CLC-E"/>
    <property type="match status" value="1"/>
</dbReference>
<protein>
    <submittedName>
        <fullName evidence="11">Chloride channel protein</fullName>
    </submittedName>
</protein>
<organism evidence="11 12">
    <name type="scientific">Parasediminibacterium paludis</name>
    <dbReference type="NCBI Taxonomy" id="908966"/>
    <lineage>
        <taxon>Bacteria</taxon>
        <taxon>Pseudomonadati</taxon>
        <taxon>Bacteroidota</taxon>
        <taxon>Chitinophagia</taxon>
        <taxon>Chitinophagales</taxon>
        <taxon>Chitinophagaceae</taxon>
        <taxon>Parasediminibacterium</taxon>
    </lineage>
</organism>
<feature type="transmembrane region" description="Helical" evidence="10">
    <location>
        <begin position="348"/>
        <end position="369"/>
    </location>
</feature>
<keyword evidence="6 10" id="KW-0472">Membrane</keyword>
<comment type="caution">
    <text evidence="11">The sequence shown here is derived from an EMBL/GenBank/DDBJ whole genome shotgun (WGS) entry which is preliminary data.</text>
</comment>
<dbReference type="Gene3D" id="1.10.3080.10">
    <property type="entry name" value="Clc chloride channel"/>
    <property type="match status" value="1"/>
</dbReference>
<feature type="transmembrane region" description="Helical" evidence="10">
    <location>
        <begin position="283"/>
        <end position="301"/>
    </location>
</feature>
<keyword evidence="5" id="KW-0406">Ion transport</keyword>
<evidence type="ECO:0000313" key="12">
    <source>
        <dbReference type="Proteomes" id="UP001595906"/>
    </source>
</evidence>
<name>A0ABV8PVX2_9BACT</name>
<dbReference type="InterPro" id="IPR050368">
    <property type="entry name" value="ClC-type_chloride_channel"/>
</dbReference>
<feature type="transmembrane region" description="Helical" evidence="10">
    <location>
        <begin position="174"/>
        <end position="198"/>
    </location>
</feature>
<evidence type="ECO:0000256" key="9">
    <source>
        <dbReference type="ARBA" id="ARBA00023303"/>
    </source>
</evidence>
<feature type="transmembrane region" description="Helical" evidence="10">
    <location>
        <begin position="27"/>
        <end position="47"/>
    </location>
</feature>
<feature type="transmembrane region" description="Helical" evidence="10">
    <location>
        <begin position="67"/>
        <end position="84"/>
    </location>
</feature>
<dbReference type="InterPro" id="IPR014743">
    <property type="entry name" value="Cl-channel_core"/>
</dbReference>
<dbReference type="SUPFAM" id="SSF81340">
    <property type="entry name" value="Clc chloride channel"/>
    <property type="match status" value="1"/>
</dbReference>
<feature type="transmembrane region" description="Helical" evidence="10">
    <location>
        <begin position="244"/>
        <end position="271"/>
    </location>
</feature>
<feature type="transmembrane region" description="Helical" evidence="10">
    <location>
        <begin position="210"/>
        <end position="232"/>
    </location>
</feature>
<evidence type="ECO:0000313" key="11">
    <source>
        <dbReference type="EMBL" id="MFC4231390.1"/>
    </source>
</evidence>
<dbReference type="Pfam" id="PF00654">
    <property type="entry name" value="Voltage_CLC"/>
    <property type="match status" value="1"/>
</dbReference>
<feature type="transmembrane region" description="Helical" evidence="10">
    <location>
        <begin position="376"/>
        <end position="394"/>
    </location>
</feature>
<dbReference type="PANTHER" id="PTHR43427:SF6">
    <property type="entry name" value="CHLORIDE CHANNEL PROTEIN CLC-E"/>
    <property type="match status" value="1"/>
</dbReference>
<evidence type="ECO:0000256" key="2">
    <source>
        <dbReference type="ARBA" id="ARBA00022448"/>
    </source>
</evidence>
<keyword evidence="3 10" id="KW-0812">Transmembrane</keyword>
<accession>A0ABV8PVX2</accession>
<keyword evidence="4 10" id="KW-1133">Transmembrane helix</keyword>
<dbReference type="CDD" id="cd01034">
    <property type="entry name" value="EriC_like"/>
    <property type="match status" value="1"/>
</dbReference>
<dbReference type="EMBL" id="JBHSDC010000003">
    <property type="protein sequence ID" value="MFC4231390.1"/>
    <property type="molecule type" value="Genomic_DNA"/>
</dbReference>
<keyword evidence="8" id="KW-0868">Chloride</keyword>
<evidence type="ECO:0000256" key="1">
    <source>
        <dbReference type="ARBA" id="ARBA00004141"/>
    </source>
</evidence>
<evidence type="ECO:0000256" key="5">
    <source>
        <dbReference type="ARBA" id="ARBA00023065"/>
    </source>
</evidence>
<evidence type="ECO:0000256" key="6">
    <source>
        <dbReference type="ARBA" id="ARBA00023136"/>
    </source>
</evidence>
<evidence type="ECO:0000256" key="3">
    <source>
        <dbReference type="ARBA" id="ARBA00022692"/>
    </source>
</evidence>
<keyword evidence="7" id="KW-0869">Chloride channel</keyword>
<dbReference type="RefSeq" id="WP_379012827.1">
    <property type="nucleotide sequence ID" value="NZ_JBHSDC010000003.1"/>
</dbReference>
<feature type="transmembrane region" description="Helical" evidence="10">
    <location>
        <begin position="118"/>
        <end position="140"/>
    </location>
</feature>
<evidence type="ECO:0000256" key="7">
    <source>
        <dbReference type="ARBA" id="ARBA00023173"/>
    </source>
</evidence>